<keyword evidence="5" id="KW-0808">Transferase</keyword>
<dbReference type="InterPro" id="IPR003661">
    <property type="entry name" value="HisK_dim/P_dom"/>
</dbReference>
<dbReference type="Gene3D" id="3.40.50.2300">
    <property type="match status" value="1"/>
</dbReference>
<dbReference type="PANTHER" id="PTHR43047">
    <property type="entry name" value="TWO-COMPONENT HISTIDINE PROTEIN KINASE"/>
    <property type="match status" value="1"/>
</dbReference>
<dbReference type="EMBL" id="JAZBJZ010000160">
    <property type="protein sequence ID" value="MEE3719703.1"/>
    <property type="molecule type" value="Genomic_DNA"/>
</dbReference>
<evidence type="ECO:0000313" key="12">
    <source>
        <dbReference type="EMBL" id="MEE3719703.1"/>
    </source>
</evidence>
<dbReference type="GO" id="GO:0005886">
    <property type="term" value="C:plasma membrane"/>
    <property type="evidence" value="ECO:0007669"/>
    <property type="project" value="TreeGrafter"/>
</dbReference>
<dbReference type="SMART" id="SM00448">
    <property type="entry name" value="REC"/>
    <property type="match status" value="1"/>
</dbReference>
<evidence type="ECO:0000256" key="1">
    <source>
        <dbReference type="ARBA" id="ARBA00000085"/>
    </source>
</evidence>
<proteinExistence type="inferred from homology"/>
<dbReference type="InterPro" id="IPR003594">
    <property type="entry name" value="HATPase_dom"/>
</dbReference>
<dbReference type="PANTHER" id="PTHR43047:SF63">
    <property type="entry name" value="HISTIDINE KINASE"/>
    <property type="match status" value="1"/>
</dbReference>
<dbReference type="FunFam" id="3.30.565.10:FF:000010">
    <property type="entry name" value="Sensor histidine kinase RcsC"/>
    <property type="match status" value="1"/>
</dbReference>
<dbReference type="SUPFAM" id="SSF52172">
    <property type="entry name" value="CheY-like"/>
    <property type="match status" value="1"/>
</dbReference>
<dbReference type="Pfam" id="PF00512">
    <property type="entry name" value="HisKA"/>
    <property type="match status" value="1"/>
</dbReference>
<comment type="caution">
    <text evidence="12">The sequence shown here is derived from an EMBL/GenBank/DDBJ whole genome shotgun (WGS) entry which is preliminary data.</text>
</comment>
<dbReference type="EC" id="2.7.13.3" evidence="3"/>
<keyword evidence="6 12" id="KW-0418">Kinase</keyword>
<protein>
    <recommendedName>
        <fullName evidence="8">Circadian input-output histidine kinase CikA</fullName>
        <ecNumber evidence="3">2.7.13.3</ecNumber>
    </recommendedName>
</protein>
<dbReference type="SUPFAM" id="SSF47384">
    <property type="entry name" value="Homodimeric domain of signal transducing histidine kinase"/>
    <property type="match status" value="1"/>
</dbReference>
<comment type="catalytic activity">
    <reaction evidence="1">
        <text>ATP + protein L-histidine = ADP + protein N-phospho-L-histidine.</text>
        <dbReference type="EC" id="2.7.13.3"/>
    </reaction>
</comment>
<dbReference type="SUPFAM" id="SSF55874">
    <property type="entry name" value="ATPase domain of HSP90 chaperone/DNA topoisomerase II/histidine kinase"/>
    <property type="match status" value="1"/>
</dbReference>
<feature type="domain" description="Histidine kinase" evidence="10">
    <location>
        <begin position="190"/>
        <end position="441"/>
    </location>
</feature>
<reference evidence="12" key="1">
    <citation type="submission" date="2024-01" db="EMBL/GenBank/DDBJ databases">
        <title>Bank of Algae and Cyanobacteria of the Azores (BACA) strain genomes.</title>
        <authorList>
            <person name="Luz R."/>
            <person name="Cordeiro R."/>
            <person name="Fonseca A."/>
            <person name="Goncalves V."/>
        </authorList>
    </citation>
    <scope>NUCLEOTIDE SEQUENCE</scope>
    <source>
        <strain evidence="12">BACA0141</strain>
    </source>
</reference>
<evidence type="ECO:0000256" key="6">
    <source>
        <dbReference type="ARBA" id="ARBA00022777"/>
    </source>
</evidence>
<dbReference type="CDD" id="cd00082">
    <property type="entry name" value="HisKA"/>
    <property type="match status" value="1"/>
</dbReference>
<keyword evidence="4 9" id="KW-0597">Phosphoprotein</keyword>
<evidence type="ECO:0000256" key="7">
    <source>
        <dbReference type="ARBA" id="ARBA00023012"/>
    </source>
</evidence>
<keyword evidence="7" id="KW-0902">Two-component regulatory system</keyword>
<evidence type="ECO:0000256" key="8">
    <source>
        <dbReference type="ARBA" id="ARBA00074306"/>
    </source>
</evidence>
<accession>A0AAW9Q596</accession>
<dbReference type="InterPro" id="IPR011006">
    <property type="entry name" value="CheY-like_superfamily"/>
</dbReference>
<evidence type="ECO:0000256" key="5">
    <source>
        <dbReference type="ARBA" id="ARBA00022679"/>
    </source>
</evidence>
<comment type="similarity">
    <text evidence="2">In the N-terminal section; belongs to the phytochrome family.</text>
</comment>
<dbReference type="CDD" id="cd16922">
    <property type="entry name" value="HATPase_EvgS-ArcB-TorS-like"/>
    <property type="match status" value="1"/>
</dbReference>
<feature type="domain" description="Response regulatory" evidence="11">
    <location>
        <begin position="29"/>
        <end position="153"/>
    </location>
</feature>
<dbReference type="SMART" id="SM00387">
    <property type="entry name" value="HATPase_c"/>
    <property type="match status" value="1"/>
</dbReference>
<dbReference type="InterPro" id="IPR036097">
    <property type="entry name" value="HisK_dim/P_sf"/>
</dbReference>
<evidence type="ECO:0000313" key="13">
    <source>
        <dbReference type="Proteomes" id="UP001333818"/>
    </source>
</evidence>
<evidence type="ECO:0000259" key="10">
    <source>
        <dbReference type="PROSITE" id="PS50109"/>
    </source>
</evidence>
<dbReference type="PROSITE" id="PS50110">
    <property type="entry name" value="RESPONSE_REGULATORY"/>
    <property type="match status" value="1"/>
</dbReference>
<name>A0AAW9Q596_9CYAN</name>
<gene>
    <name evidence="12" type="ORF">V2H45_23460</name>
</gene>
<evidence type="ECO:0000256" key="9">
    <source>
        <dbReference type="PROSITE-ProRule" id="PRU00169"/>
    </source>
</evidence>
<dbReference type="SMART" id="SM00388">
    <property type="entry name" value="HisKA"/>
    <property type="match status" value="1"/>
</dbReference>
<dbReference type="Pfam" id="PF02518">
    <property type="entry name" value="HATPase_c"/>
    <property type="match status" value="1"/>
</dbReference>
<dbReference type="Gene3D" id="1.10.287.130">
    <property type="match status" value="1"/>
</dbReference>
<dbReference type="InterPro" id="IPR005467">
    <property type="entry name" value="His_kinase_dom"/>
</dbReference>
<dbReference type="PROSITE" id="PS50109">
    <property type="entry name" value="HIS_KIN"/>
    <property type="match status" value="1"/>
</dbReference>
<dbReference type="GO" id="GO:0009927">
    <property type="term" value="F:histidine phosphotransfer kinase activity"/>
    <property type="evidence" value="ECO:0007669"/>
    <property type="project" value="TreeGrafter"/>
</dbReference>
<dbReference type="RefSeq" id="WP_330486140.1">
    <property type="nucleotide sequence ID" value="NZ_JAZBJZ010000160.1"/>
</dbReference>
<dbReference type="Proteomes" id="UP001333818">
    <property type="component" value="Unassembled WGS sequence"/>
</dbReference>
<evidence type="ECO:0000256" key="2">
    <source>
        <dbReference type="ARBA" id="ARBA00006402"/>
    </source>
</evidence>
<keyword evidence="13" id="KW-1185">Reference proteome</keyword>
<dbReference type="Gene3D" id="3.30.565.10">
    <property type="entry name" value="Histidine kinase-like ATPase, C-terminal domain"/>
    <property type="match status" value="1"/>
</dbReference>
<dbReference type="Pfam" id="PF00072">
    <property type="entry name" value="Response_reg"/>
    <property type="match status" value="1"/>
</dbReference>
<dbReference type="PRINTS" id="PR00344">
    <property type="entry name" value="BCTRLSENSOR"/>
</dbReference>
<dbReference type="GO" id="GO:0000155">
    <property type="term" value="F:phosphorelay sensor kinase activity"/>
    <property type="evidence" value="ECO:0007669"/>
    <property type="project" value="InterPro"/>
</dbReference>
<dbReference type="InterPro" id="IPR004358">
    <property type="entry name" value="Sig_transdc_His_kin-like_C"/>
</dbReference>
<dbReference type="FunFam" id="1.10.287.130:FF:000145">
    <property type="entry name" value="Sensory transduction histidine kinase"/>
    <property type="match status" value="1"/>
</dbReference>
<evidence type="ECO:0000256" key="3">
    <source>
        <dbReference type="ARBA" id="ARBA00012438"/>
    </source>
</evidence>
<feature type="modified residue" description="4-aspartylphosphate" evidence="9">
    <location>
        <position position="84"/>
    </location>
</feature>
<sequence>MVDDPLIADVLEFADEVDETSPQSLEFWKVLIVDDEAEVHNITQLALEDFTFENKKLKFLNAYSGAEACQAVLEHPDIALVLLDVIMESDDAGLTVAKYIRETLKNRAIRIVLRTGQPGHVPERQAIVDYDIDDYKTKTELTSQKLFTTIITALRSFKAYTELESLNADLERTNTELLQATKLKDEFLSTMSHELRTPLNAILGMAECLHEELFGAISPSQKTAIATIKSSGEHLLSLIIDMLDASRIMAGMLKLDITSVAIADLYNPSLEFVKQLVLKKNIQLTTILSPNMEAIEVEVDRRRMRQVLINLLNNAVKFTPPGGKICLEVRIGNELPSELAFIRSTRINSVGKIDSTQGMPDFSSWLQFSVTDTGIGIAPTNRDRIFQPFIQLESGLNRKYEGSGLGLAMVKQIVELHGGYVDLSSQLGQGSCFTVYLPCRSTRTINNNILGN</sequence>
<dbReference type="AlphaFoldDB" id="A0AAW9Q596"/>
<organism evidence="12 13">
    <name type="scientific">Tumidithrix elongata BACA0141</name>
    <dbReference type="NCBI Taxonomy" id="2716417"/>
    <lineage>
        <taxon>Bacteria</taxon>
        <taxon>Bacillati</taxon>
        <taxon>Cyanobacteriota</taxon>
        <taxon>Cyanophyceae</taxon>
        <taxon>Pseudanabaenales</taxon>
        <taxon>Pseudanabaenaceae</taxon>
        <taxon>Tumidithrix</taxon>
        <taxon>Tumidithrix elongata</taxon>
    </lineage>
</organism>
<evidence type="ECO:0000256" key="4">
    <source>
        <dbReference type="ARBA" id="ARBA00022553"/>
    </source>
</evidence>
<dbReference type="InterPro" id="IPR036890">
    <property type="entry name" value="HATPase_C_sf"/>
</dbReference>
<dbReference type="InterPro" id="IPR001789">
    <property type="entry name" value="Sig_transdc_resp-reg_receiver"/>
</dbReference>
<evidence type="ECO:0000259" key="11">
    <source>
        <dbReference type="PROSITE" id="PS50110"/>
    </source>
</evidence>